<name>A0A9P6FC45_9FUNG</name>
<keyword evidence="3" id="KW-1185">Reference proteome</keyword>
<evidence type="ECO:0000313" key="3">
    <source>
        <dbReference type="Proteomes" id="UP000723463"/>
    </source>
</evidence>
<evidence type="ECO:0000256" key="1">
    <source>
        <dbReference type="SAM" id="MobiDB-lite"/>
    </source>
</evidence>
<feature type="compositionally biased region" description="Low complexity" evidence="1">
    <location>
        <begin position="427"/>
        <end position="439"/>
    </location>
</feature>
<dbReference type="InterPro" id="IPR011333">
    <property type="entry name" value="SKP1/BTB/POZ_sf"/>
</dbReference>
<proteinExistence type="predicted"/>
<dbReference type="SUPFAM" id="SSF54695">
    <property type="entry name" value="POZ domain"/>
    <property type="match status" value="1"/>
</dbReference>
<reference evidence="2" key="1">
    <citation type="journal article" date="2020" name="Fungal Divers.">
        <title>Resolving the Mortierellaceae phylogeny through synthesis of multi-gene phylogenetics and phylogenomics.</title>
        <authorList>
            <person name="Vandepol N."/>
            <person name="Liber J."/>
            <person name="Desiro A."/>
            <person name="Na H."/>
            <person name="Kennedy M."/>
            <person name="Barry K."/>
            <person name="Grigoriev I.V."/>
            <person name="Miller A.N."/>
            <person name="O'Donnell K."/>
            <person name="Stajich J.E."/>
            <person name="Bonito G."/>
        </authorList>
    </citation>
    <scope>NUCLEOTIDE SEQUENCE</scope>
    <source>
        <strain evidence="2">NRRL 2591</strain>
    </source>
</reference>
<protein>
    <recommendedName>
        <fullName evidence="4">BTB domain-containing protein</fullName>
    </recommendedName>
</protein>
<comment type="caution">
    <text evidence="2">The sequence shown here is derived from an EMBL/GenBank/DDBJ whole genome shotgun (WGS) entry which is preliminary data.</text>
</comment>
<sequence>MSFPSNVKPSPFGRTSSSTFGAAPTSQFKAASGSYFGAPPVLPFTATPASASPFASASTVPKTSPFGVTVSSFAPVPSTAFTPSTPTGTIDITVYETPKIQELTLPVRSRFSFVERTTYLSTAQTSTDGSSDWFIKVEYSQQQQQDGLVSAPKGQIEVAISWHSGQIYLRNKATSSETDLDIRQYKSMSFIPRKRPRQLFTFPIAENALLDGKAIKGTIDLNEVSTATYAFEFDIVLSTATTLARIPLPLQPKSNYILPRFLKDPHSVDICFVFPNDRDAADVGLWAHRVVLSRSKVFAKMIDDAVQKAASDAATATFSFSQQIAAIDAAVKATTPVGARQENEDEGKMTRTLSNHEYETASDTSFTDIGSQADGSVGDQYFSETPDLSELECELGAVEGGVTAATIKTETNDKQESATAEEEKPADATTEAAATTNTTKSDKTALGAGPRTLTFVVDQVSLVVFLALLQYIYTGEINLAPSADSFIFSNTKPNNIDSTDRIMTKTASQQDREVAQWVTYNPKGTGKEPIYEDLMLAADLYGIANLAFFCQQNVELSLNSDNVLRILFDVAPRYPRIKAPALAFMVKSRATMFAKDADPFKDYRNHPDCYSLMLEVVQLLAASK</sequence>
<dbReference type="Gene3D" id="3.30.710.10">
    <property type="entry name" value="Potassium Channel Kv1.1, Chain A"/>
    <property type="match status" value="1"/>
</dbReference>
<organism evidence="2 3">
    <name type="scientific">Mortierella hygrophila</name>
    <dbReference type="NCBI Taxonomy" id="979708"/>
    <lineage>
        <taxon>Eukaryota</taxon>
        <taxon>Fungi</taxon>
        <taxon>Fungi incertae sedis</taxon>
        <taxon>Mucoromycota</taxon>
        <taxon>Mortierellomycotina</taxon>
        <taxon>Mortierellomycetes</taxon>
        <taxon>Mortierellales</taxon>
        <taxon>Mortierellaceae</taxon>
        <taxon>Mortierella</taxon>
    </lineage>
</organism>
<dbReference type="PANTHER" id="PTHR24413">
    <property type="entry name" value="SPECKLE-TYPE POZ PROTEIN"/>
    <property type="match status" value="1"/>
</dbReference>
<feature type="compositionally biased region" description="Basic and acidic residues" evidence="1">
    <location>
        <begin position="410"/>
        <end position="426"/>
    </location>
</feature>
<dbReference type="AlphaFoldDB" id="A0A9P6FC45"/>
<dbReference type="EMBL" id="JAAAXW010000053">
    <property type="protein sequence ID" value="KAF9546638.1"/>
    <property type="molecule type" value="Genomic_DNA"/>
</dbReference>
<feature type="region of interest" description="Disordered" evidence="1">
    <location>
        <begin position="1"/>
        <end position="20"/>
    </location>
</feature>
<evidence type="ECO:0000313" key="2">
    <source>
        <dbReference type="EMBL" id="KAF9546638.1"/>
    </source>
</evidence>
<accession>A0A9P6FC45</accession>
<gene>
    <name evidence="2" type="ORF">EC957_009561</name>
</gene>
<feature type="region of interest" description="Disordered" evidence="1">
    <location>
        <begin position="410"/>
        <end position="444"/>
    </location>
</feature>
<dbReference type="Proteomes" id="UP000723463">
    <property type="component" value="Unassembled WGS sequence"/>
</dbReference>
<evidence type="ECO:0008006" key="4">
    <source>
        <dbReference type="Google" id="ProtNLM"/>
    </source>
</evidence>